<evidence type="ECO:0000313" key="2">
    <source>
        <dbReference type="EMBL" id="KIO32581.1"/>
    </source>
</evidence>
<organism evidence="2 3">
    <name type="scientific">Tulasnella calospora MUT 4182</name>
    <dbReference type="NCBI Taxonomy" id="1051891"/>
    <lineage>
        <taxon>Eukaryota</taxon>
        <taxon>Fungi</taxon>
        <taxon>Dikarya</taxon>
        <taxon>Basidiomycota</taxon>
        <taxon>Agaricomycotina</taxon>
        <taxon>Agaricomycetes</taxon>
        <taxon>Cantharellales</taxon>
        <taxon>Tulasnellaceae</taxon>
        <taxon>Tulasnella</taxon>
    </lineage>
</organism>
<sequence length="70" mass="8205">MKCGQQGRGKLEWKDPPAQQKNLRKDASEGRVGRWTEAGRCTRVVGAALRLRAGRWWGSRWQRERRERAE</sequence>
<dbReference type="Proteomes" id="UP000054248">
    <property type="component" value="Unassembled WGS sequence"/>
</dbReference>
<reference evidence="2 3" key="1">
    <citation type="submission" date="2014-04" db="EMBL/GenBank/DDBJ databases">
        <authorList>
            <consortium name="DOE Joint Genome Institute"/>
            <person name="Kuo A."/>
            <person name="Girlanda M."/>
            <person name="Perotto S."/>
            <person name="Kohler A."/>
            <person name="Nagy L.G."/>
            <person name="Floudas D."/>
            <person name="Copeland A."/>
            <person name="Barry K.W."/>
            <person name="Cichocki N."/>
            <person name="Veneault-Fourrey C."/>
            <person name="LaButti K."/>
            <person name="Lindquist E.A."/>
            <person name="Lipzen A."/>
            <person name="Lundell T."/>
            <person name="Morin E."/>
            <person name="Murat C."/>
            <person name="Sun H."/>
            <person name="Tunlid A."/>
            <person name="Henrissat B."/>
            <person name="Grigoriev I.V."/>
            <person name="Hibbett D.S."/>
            <person name="Martin F."/>
            <person name="Nordberg H.P."/>
            <person name="Cantor M.N."/>
            <person name="Hua S.X."/>
        </authorList>
    </citation>
    <scope>NUCLEOTIDE SEQUENCE [LARGE SCALE GENOMIC DNA]</scope>
    <source>
        <strain evidence="2 3">MUT 4182</strain>
    </source>
</reference>
<evidence type="ECO:0000256" key="1">
    <source>
        <dbReference type="SAM" id="MobiDB-lite"/>
    </source>
</evidence>
<feature type="compositionally biased region" description="Basic and acidic residues" evidence="1">
    <location>
        <begin position="23"/>
        <end position="33"/>
    </location>
</feature>
<dbReference type="EMBL" id="KN822954">
    <property type="protein sequence ID" value="KIO32581.1"/>
    <property type="molecule type" value="Genomic_DNA"/>
</dbReference>
<feature type="region of interest" description="Disordered" evidence="1">
    <location>
        <begin position="1"/>
        <end position="33"/>
    </location>
</feature>
<dbReference type="AlphaFoldDB" id="A0A0C3QTN1"/>
<protein>
    <submittedName>
        <fullName evidence="2">Uncharacterized protein</fullName>
    </submittedName>
</protein>
<gene>
    <name evidence="2" type="ORF">M407DRAFT_105683</name>
</gene>
<accession>A0A0C3QTN1</accession>
<dbReference type="HOGENOM" id="CLU_2759665_0_0_1"/>
<name>A0A0C3QTN1_9AGAM</name>
<evidence type="ECO:0000313" key="3">
    <source>
        <dbReference type="Proteomes" id="UP000054248"/>
    </source>
</evidence>
<keyword evidence="3" id="KW-1185">Reference proteome</keyword>
<proteinExistence type="predicted"/>
<reference evidence="3" key="2">
    <citation type="submission" date="2015-01" db="EMBL/GenBank/DDBJ databases">
        <title>Evolutionary Origins and Diversification of the Mycorrhizal Mutualists.</title>
        <authorList>
            <consortium name="DOE Joint Genome Institute"/>
            <consortium name="Mycorrhizal Genomics Consortium"/>
            <person name="Kohler A."/>
            <person name="Kuo A."/>
            <person name="Nagy L.G."/>
            <person name="Floudas D."/>
            <person name="Copeland A."/>
            <person name="Barry K.W."/>
            <person name="Cichocki N."/>
            <person name="Veneault-Fourrey C."/>
            <person name="LaButti K."/>
            <person name="Lindquist E.A."/>
            <person name="Lipzen A."/>
            <person name="Lundell T."/>
            <person name="Morin E."/>
            <person name="Murat C."/>
            <person name="Riley R."/>
            <person name="Ohm R."/>
            <person name="Sun H."/>
            <person name="Tunlid A."/>
            <person name="Henrissat B."/>
            <person name="Grigoriev I.V."/>
            <person name="Hibbett D.S."/>
            <person name="Martin F."/>
        </authorList>
    </citation>
    <scope>NUCLEOTIDE SEQUENCE [LARGE SCALE GENOMIC DNA]</scope>
    <source>
        <strain evidence="3">MUT 4182</strain>
    </source>
</reference>